<proteinExistence type="predicted"/>
<accession>A0A6F9EAE9</accession>
<protein>
    <submittedName>
        <fullName evidence="2">EthD family reductase</fullName>
    </submittedName>
</protein>
<dbReference type="Proteomes" id="UP000502196">
    <property type="component" value="Chromosome"/>
</dbReference>
<dbReference type="Gene3D" id="3.30.70.100">
    <property type="match status" value="1"/>
</dbReference>
<dbReference type="AlphaFoldDB" id="A0A6F9EAE9"/>
<reference evidence="2 3" key="1">
    <citation type="submission" date="2020-04" db="EMBL/GenBank/DDBJ databases">
        <authorList>
            <person name="Hogendoorn C."/>
        </authorList>
    </citation>
    <scope>NUCLEOTIDE SEQUENCE [LARGE SCALE GENOMIC DNA]</scope>
    <source>
        <strain evidence="2">COOX1</strain>
    </source>
</reference>
<organism evidence="2 3">
    <name type="scientific">Kyrpidia spormannii</name>
    <dbReference type="NCBI Taxonomy" id="2055160"/>
    <lineage>
        <taxon>Bacteria</taxon>
        <taxon>Bacillati</taxon>
        <taxon>Bacillota</taxon>
        <taxon>Bacilli</taxon>
        <taxon>Bacillales</taxon>
        <taxon>Alicyclobacillaceae</taxon>
        <taxon>Kyrpidia</taxon>
    </lineage>
</organism>
<gene>
    <name evidence="2" type="ORF">COOX1_2125</name>
</gene>
<evidence type="ECO:0000313" key="2">
    <source>
        <dbReference type="EMBL" id="CAB3393860.1"/>
    </source>
</evidence>
<evidence type="ECO:0000313" key="3">
    <source>
        <dbReference type="Proteomes" id="UP000502196"/>
    </source>
</evidence>
<sequence>MNQEAMDLVKLIALYRQPEDRDAFDRHYGEVHTPLAEKMPGLQKLEVTRIVGDPMGGASEWYLMAEMYFTDRQTLDAAMASPEGKAAAKDLMGFAGKIVTMVIGEVKEG</sequence>
<dbReference type="EMBL" id="LR792683">
    <property type="protein sequence ID" value="CAB3393860.1"/>
    <property type="molecule type" value="Genomic_DNA"/>
</dbReference>
<dbReference type="Pfam" id="PF07110">
    <property type="entry name" value="EthD"/>
    <property type="match status" value="1"/>
</dbReference>
<evidence type="ECO:0000259" key="1">
    <source>
        <dbReference type="Pfam" id="PF07110"/>
    </source>
</evidence>
<dbReference type="PANTHER" id="PTHR40260:SF2">
    <property type="entry name" value="BLR8190 PROTEIN"/>
    <property type="match status" value="1"/>
</dbReference>
<dbReference type="InterPro" id="IPR011008">
    <property type="entry name" value="Dimeric_a/b-barrel"/>
</dbReference>
<dbReference type="SUPFAM" id="SSF54909">
    <property type="entry name" value="Dimeric alpha+beta barrel"/>
    <property type="match status" value="1"/>
</dbReference>
<feature type="domain" description="EthD" evidence="1">
    <location>
        <begin position="17"/>
        <end position="96"/>
    </location>
</feature>
<dbReference type="GO" id="GO:0016491">
    <property type="term" value="F:oxidoreductase activity"/>
    <property type="evidence" value="ECO:0007669"/>
    <property type="project" value="InterPro"/>
</dbReference>
<dbReference type="PANTHER" id="PTHR40260">
    <property type="entry name" value="BLR8190 PROTEIN"/>
    <property type="match status" value="1"/>
</dbReference>
<dbReference type="NCBIfam" id="TIGR02118">
    <property type="entry name" value="EthD family reductase"/>
    <property type="match status" value="1"/>
</dbReference>
<dbReference type="InterPro" id="IPR009799">
    <property type="entry name" value="EthD_dom"/>
</dbReference>
<name>A0A6F9EAE9_9BACL</name>